<feature type="domain" description="ABC1 atypical kinase-like" evidence="1">
    <location>
        <begin position="1"/>
        <end position="90"/>
    </location>
</feature>
<evidence type="ECO:0000259" key="1">
    <source>
        <dbReference type="Pfam" id="PF03109"/>
    </source>
</evidence>
<accession>A0A327JHM3</accession>
<feature type="non-terminal residue" evidence="2">
    <location>
        <position position="1"/>
    </location>
</feature>
<evidence type="ECO:0000313" key="3">
    <source>
        <dbReference type="Proteomes" id="UP000248863"/>
    </source>
</evidence>
<reference evidence="2 3" key="1">
    <citation type="submission" date="2017-07" db="EMBL/GenBank/DDBJ databases">
        <title>Draft Genome Sequences of Select Purple Nonsulfur Bacteria.</title>
        <authorList>
            <person name="Lasarre B."/>
            <person name="Mckinlay J.B."/>
        </authorList>
    </citation>
    <scope>NUCLEOTIDE SEQUENCE [LARGE SCALE GENOMIC DNA]</scope>
    <source>
        <strain evidence="2 3">DSM 11907</strain>
    </source>
</reference>
<dbReference type="PANTHER" id="PTHR43851:SF3">
    <property type="entry name" value="COENZYME Q8"/>
    <property type="match status" value="1"/>
</dbReference>
<dbReference type="Proteomes" id="UP000248863">
    <property type="component" value="Unassembled WGS sequence"/>
</dbReference>
<dbReference type="RefSeq" id="WP_245429368.1">
    <property type="nucleotide sequence ID" value="NZ_NPEU01001061.1"/>
</dbReference>
<organism evidence="2 3">
    <name type="scientific">Rhodoplanes elegans</name>
    <dbReference type="NCBI Taxonomy" id="29408"/>
    <lineage>
        <taxon>Bacteria</taxon>
        <taxon>Pseudomonadati</taxon>
        <taxon>Pseudomonadota</taxon>
        <taxon>Alphaproteobacteria</taxon>
        <taxon>Hyphomicrobiales</taxon>
        <taxon>Nitrobacteraceae</taxon>
        <taxon>Rhodoplanes</taxon>
    </lineage>
</organism>
<keyword evidence="3" id="KW-1185">Reference proteome</keyword>
<sequence length="90" mass="10383">EELDYAREAKHVRLYKTVLADVPIVRVPGVRPELSTKRLLTLDWLDGDKLLAFKTADIETRNRLATALYRAWWLPFSRFGVIHGDPHLGN</sequence>
<name>A0A327JHM3_9BRAD</name>
<gene>
    <name evidence="2" type="ORF">CH338_31325</name>
</gene>
<dbReference type="GO" id="GO:0005524">
    <property type="term" value="F:ATP binding"/>
    <property type="evidence" value="ECO:0007669"/>
    <property type="project" value="UniProtKB-KW"/>
</dbReference>
<dbReference type="PANTHER" id="PTHR43851">
    <property type="match status" value="1"/>
</dbReference>
<dbReference type="Pfam" id="PF03109">
    <property type="entry name" value="ABC1"/>
    <property type="match status" value="1"/>
</dbReference>
<proteinExistence type="predicted"/>
<dbReference type="EMBL" id="NPEU01001061">
    <property type="protein sequence ID" value="RAI25471.1"/>
    <property type="molecule type" value="Genomic_DNA"/>
</dbReference>
<dbReference type="GO" id="GO:0006744">
    <property type="term" value="P:ubiquinone biosynthetic process"/>
    <property type="evidence" value="ECO:0007669"/>
    <property type="project" value="TreeGrafter"/>
</dbReference>
<feature type="non-terminal residue" evidence="2">
    <location>
        <position position="90"/>
    </location>
</feature>
<keyword evidence="2" id="KW-0547">Nucleotide-binding</keyword>
<dbReference type="InterPro" id="IPR051409">
    <property type="entry name" value="Atypical_kinase_ADCK"/>
</dbReference>
<comment type="caution">
    <text evidence="2">The sequence shown here is derived from an EMBL/GenBank/DDBJ whole genome shotgun (WGS) entry which is preliminary data.</text>
</comment>
<evidence type="ECO:0000313" key="2">
    <source>
        <dbReference type="EMBL" id="RAI25471.1"/>
    </source>
</evidence>
<dbReference type="InterPro" id="IPR004147">
    <property type="entry name" value="ABC1_dom"/>
</dbReference>
<dbReference type="AlphaFoldDB" id="A0A327JHM3"/>
<protein>
    <submittedName>
        <fullName evidence="2">ABC transporter ATP-binding protein</fullName>
    </submittedName>
</protein>
<keyword evidence="2" id="KW-0067">ATP-binding</keyword>